<reference evidence="1" key="2">
    <citation type="submission" date="2020-09" db="EMBL/GenBank/DDBJ databases">
        <authorList>
            <person name="Sun Q."/>
            <person name="Ohkuma M."/>
        </authorList>
    </citation>
    <scope>NUCLEOTIDE SEQUENCE</scope>
    <source>
        <strain evidence="1">JCM 3302</strain>
    </source>
</reference>
<comment type="caution">
    <text evidence="1">The sequence shown here is derived from an EMBL/GenBank/DDBJ whole genome shotgun (WGS) entry which is preliminary data.</text>
</comment>
<protein>
    <submittedName>
        <fullName evidence="1">Uncharacterized protein</fullName>
    </submittedName>
</protein>
<gene>
    <name evidence="1" type="ORF">GCM10014715_23460</name>
</gene>
<evidence type="ECO:0000313" key="2">
    <source>
        <dbReference type="Proteomes" id="UP000641386"/>
    </source>
</evidence>
<proteinExistence type="predicted"/>
<name>A0A919DQC5_9ACTN</name>
<keyword evidence="2" id="KW-1185">Reference proteome</keyword>
<sequence>MGLMLFPGDNDVGSPDISWSYTGFSMFRKWLAQAEGFTLAEMDGFGGDRQWCSVSTTLAPLLNHPDDDGPDLAPAQCAAMLPRLTAILDRRQPDDSDPVLRRRIEDVSQLITVLRFCVDKDVELIFG</sequence>
<organism evidence="1 2">
    <name type="scientific">Streptomyces spiralis</name>
    <dbReference type="NCBI Taxonomy" id="66376"/>
    <lineage>
        <taxon>Bacteria</taxon>
        <taxon>Bacillati</taxon>
        <taxon>Actinomycetota</taxon>
        <taxon>Actinomycetes</taxon>
        <taxon>Kitasatosporales</taxon>
        <taxon>Streptomycetaceae</taxon>
        <taxon>Streptomyces</taxon>
    </lineage>
</organism>
<evidence type="ECO:0000313" key="1">
    <source>
        <dbReference type="EMBL" id="GHE68962.1"/>
    </source>
</evidence>
<reference evidence="1" key="1">
    <citation type="journal article" date="2014" name="Int. J. Syst. Evol. Microbiol.">
        <title>Complete genome sequence of Corynebacterium casei LMG S-19264T (=DSM 44701T), isolated from a smear-ripened cheese.</title>
        <authorList>
            <consortium name="US DOE Joint Genome Institute (JGI-PGF)"/>
            <person name="Walter F."/>
            <person name="Albersmeier A."/>
            <person name="Kalinowski J."/>
            <person name="Ruckert C."/>
        </authorList>
    </citation>
    <scope>NUCLEOTIDE SEQUENCE</scope>
    <source>
        <strain evidence="1">JCM 3302</strain>
    </source>
</reference>
<accession>A0A919DQC5</accession>
<dbReference type="AlphaFoldDB" id="A0A919DQC5"/>
<dbReference type="EMBL" id="BNBC01000008">
    <property type="protein sequence ID" value="GHE68962.1"/>
    <property type="molecule type" value="Genomic_DNA"/>
</dbReference>
<dbReference type="Proteomes" id="UP000641386">
    <property type="component" value="Unassembled WGS sequence"/>
</dbReference>